<organism evidence="4 5">
    <name type="scientific">Stigmatella aurantiaca</name>
    <dbReference type="NCBI Taxonomy" id="41"/>
    <lineage>
        <taxon>Bacteria</taxon>
        <taxon>Pseudomonadati</taxon>
        <taxon>Myxococcota</taxon>
        <taxon>Myxococcia</taxon>
        <taxon>Myxococcales</taxon>
        <taxon>Cystobacterineae</taxon>
        <taxon>Archangiaceae</taxon>
        <taxon>Stigmatella</taxon>
    </lineage>
</organism>
<dbReference type="PROSITE" id="PS51186">
    <property type="entry name" value="GNAT"/>
    <property type="match status" value="1"/>
</dbReference>
<dbReference type="InterPro" id="IPR050832">
    <property type="entry name" value="Bact_Acetyltransf"/>
</dbReference>
<protein>
    <submittedName>
        <fullName evidence="4">Mycothiol synthase</fullName>
    </submittedName>
</protein>
<dbReference type="Pfam" id="PF00583">
    <property type="entry name" value="Acetyltransf_1"/>
    <property type="match status" value="1"/>
</dbReference>
<dbReference type="GO" id="GO:0016747">
    <property type="term" value="F:acyltransferase activity, transferring groups other than amino-acyl groups"/>
    <property type="evidence" value="ECO:0007669"/>
    <property type="project" value="InterPro"/>
</dbReference>
<proteinExistence type="predicted"/>
<gene>
    <name evidence="4" type="ORF">SAMN05444354_108208</name>
</gene>
<dbReference type="Proteomes" id="UP000182719">
    <property type="component" value="Unassembled WGS sequence"/>
</dbReference>
<accession>A0A1H7SZJ6</accession>
<evidence type="ECO:0000259" key="3">
    <source>
        <dbReference type="PROSITE" id="PS51186"/>
    </source>
</evidence>
<dbReference type="Gene3D" id="3.40.630.30">
    <property type="match status" value="1"/>
</dbReference>
<dbReference type="AlphaFoldDB" id="A0A1H7SZJ6"/>
<keyword evidence="1" id="KW-0808">Transferase</keyword>
<dbReference type="CDD" id="cd04301">
    <property type="entry name" value="NAT_SF"/>
    <property type="match status" value="1"/>
</dbReference>
<dbReference type="InterPro" id="IPR016181">
    <property type="entry name" value="Acyl_CoA_acyltransferase"/>
</dbReference>
<evidence type="ECO:0000313" key="4">
    <source>
        <dbReference type="EMBL" id="SEL77888.1"/>
    </source>
</evidence>
<sequence length="324" mass="35688">MVGTPPVDLAAFVEASPPGRRLWLRGAGRSLYPLLRSGDSVQVLRCGPEALSRGDVALVRVGRRLIAHVVVSTGPLVTASLLGKGDPAGVPLGRVTALRRGWWILPLPRLTRSSLFLGQRLASTLWSRPLARGVARRLRDFAFSGWSRPMRTRWLGRLEVRLLRAEDLDALLVFAGERLLVSSAFLRRQLLGRWAREGGAMGAAAGAFDAAGRMCGFAFLDSYREEGLALDGLWVRSLVVAPRARRMGVAHRLLGCLLEAARKQGERRIYADVDEDNVTSVRTFRRRGFRFASPELIRRVNAEWDASGGSKPLVALERIVDGHE</sequence>
<evidence type="ECO:0000256" key="1">
    <source>
        <dbReference type="ARBA" id="ARBA00022679"/>
    </source>
</evidence>
<dbReference type="PANTHER" id="PTHR43877">
    <property type="entry name" value="AMINOALKYLPHOSPHONATE N-ACETYLTRANSFERASE-RELATED-RELATED"/>
    <property type="match status" value="1"/>
</dbReference>
<dbReference type="SUPFAM" id="SSF55729">
    <property type="entry name" value="Acyl-CoA N-acyltransferases (Nat)"/>
    <property type="match status" value="1"/>
</dbReference>
<keyword evidence="5" id="KW-1185">Reference proteome</keyword>
<dbReference type="InterPro" id="IPR000182">
    <property type="entry name" value="GNAT_dom"/>
</dbReference>
<feature type="domain" description="N-acetyltransferase" evidence="3">
    <location>
        <begin position="158"/>
        <end position="314"/>
    </location>
</feature>
<reference evidence="5" key="1">
    <citation type="submission" date="2016-10" db="EMBL/GenBank/DDBJ databases">
        <authorList>
            <person name="Varghese N."/>
            <person name="Submissions S."/>
        </authorList>
    </citation>
    <scope>NUCLEOTIDE SEQUENCE [LARGE SCALE GENOMIC DNA]</scope>
    <source>
        <strain evidence="5">DSM 17044</strain>
    </source>
</reference>
<evidence type="ECO:0000313" key="5">
    <source>
        <dbReference type="Proteomes" id="UP000182719"/>
    </source>
</evidence>
<dbReference type="EMBL" id="FOAP01000008">
    <property type="protein sequence ID" value="SEL77888.1"/>
    <property type="molecule type" value="Genomic_DNA"/>
</dbReference>
<evidence type="ECO:0000256" key="2">
    <source>
        <dbReference type="ARBA" id="ARBA00023315"/>
    </source>
</evidence>
<name>A0A1H7SZJ6_STIAU</name>
<keyword evidence="2" id="KW-0012">Acyltransferase</keyword>